<dbReference type="Pfam" id="PF00132">
    <property type="entry name" value="Hexapep"/>
    <property type="match status" value="1"/>
</dbReference>
<dbReference type="PANTHER" id="PTHR43480:SF1">
    <property type="entry name" value="ACYL-[ACYL-CARRIER-PROTEIN]--UDP-N-ACETYLGLUCOSAMINE O-ACYLTRANSFERASE, MITOCHONDRIAL-RELATED"/>
    <property type="match status" value="1"/>
</dbReference>
<comment type="catalytic activity">
    <reaction evidence="8">
        <text>a (3R)-hydroxyacyl-[ACP] + UDP-N-acetyl-alpha-D-glucosamine = a UDP-3-O-[(3R)-3-hydroxyacyl]-N-acetyl-alpha-D-glucosamine + holo-[ACP]</text>
        <dbReference type="Rhea" id="RHEA:67812"/>
        <dbReference type="Rhea" id="RHEA-COMP:9685"/>
        <dbReference type="Rhea" id="RHEA-COMP:9945"/>
        <dbReference type="ChEBI" id="CHEBI:57705"/>
        <dbReference type="ChEBI" id="CHEBI:64479"/>
        <dbReference type="ChEBI" id="CHEBI:78827"/>
        <dbReference type="ChEBI" id="CHEBI:173225"/>
        <dbReference type="EC" id="2.3.1.129"/>
    </reaction>
</comment>
<keyword evidence="6 8" id="KW-0443">Lipid metabolism</keyword>
<dbReference type="PANTHER" id="PTHR43480">
    <property type="entry name" value="ACYL-[ACYL-CARRIER-PROTEIN]--UDP-N-ACETYLGLUCOSAMINE O-ACYLTRANSFERASE"/>
    <property type="match status" value="1"/>
</dbReference>
<dbReference type="InterPro" id="IPR010137">
    <property type="entry name" value="Lipid_A_LpxA"/>
</dbReference>
<dbReference type="GO" id="GO:0008780">
    <property type="term" value="F:acyl-[acyl-carrier-protein]-UDP-N-acetylglucosamine O-acyltransferase activity"/>
    <property type="evidence" value="ECO:0007669"/>
    <property type="project" value="UniProtKB-UniRule"/>
</dbReference>
<evidence type="ECO:0000256" key="7">
    <source>
        <dbReference type="ARBA" id="ARBA00023315"/>
    </source>
</evidence>
<dbReference type="GO" id="GO:0005737">
    <property type="term" value="C:cytoplasm"/>
    <property type="evidence" value="ECO:0007669"/>
    <property type="project" value="UniProtKB-SubCell"/>
</dbReference>
<feature type="domain" description="UDP N-acetylglucosamine O-acyltransferase C-terminal" evidence="9">
    <location>
        <begin position="178"/>
        <end position="256"/>
    </location>
</feature>
<dbReference type="Pfam" id="PF13720">
    <property type="entry name" value="Acetyltransf_11"/>
    <property type="match status" value="1"/>
</dbReference>
<dbReference type="SUPFAM" id="SSF51161">
    <property type="entry name" value="Trimeric LpxA-like enzymes"/>
    <property type="match status" value="1"/>
</dbReference>
<dbReference type="PIRSF" id="PIRSF000456">
    <property type="entry name" value="UDP-GlcNAc_acltr"/>
    <property type="match status" value="1"/>
</dbReference>
<keyword evidence="4 8" id="KW-0808">Transferase</keyword>
<dbReference type="NCBIfam" id="NF003657">
    <property type="entry name" value="PRK05289.1"/>
    <property type="match status" value="1"/>
</dbReference>
<keyword evidence="5 8" id="KW-0677">Repeat</keyword>
<dbReference type="InterPro" id="IPR018357">
    <property type="entry name" value="Hexapep_transf_CS"/>
</dbReference>
<dbReference type="HAMAP" id="MF_00387">
    <property type="entry name" value="LpxA"/>
    <property type="match status" value="1"/>
</dbReference>
<dbReference type="Proteomes" id="UP000015520">
    <property type="component" value="Unassembled WGS sequence"/>
</dbReference>
<evidence type="ECO:0000313" key="11">
    <source>
        <dbReference type="Proteomes" id="UP000015520"/>
    </source>
</evidence>
<dbReference type="AlphaFoldDB" id="T0KC65"/>
<dbReference type="RefSeq" id="WP_021288541.1">
    <property type="nucleotide sequence ID" value="NZ_AUPZ01000022.1"/>
</dbReference>
<dbReference type="eggNOG" id="COG1043">
    <property type="taxonomic scope" value="Bacteria"/>
</dbReference>
<dbReference type="UniPathway" id="UPA00359">
    <property type="reaction ID" value="UER00477"/>
</dbReference>
<proteinExistence type="inferred from homology"/>
<evidence type="ECO:0000256" key="3">
    <source>
        <dbReference type="ARBA" id="ARBA00022556"/>
    </source>
</evidence>
<gene>
    <name evidence="8" type="primary">lpxA</name>
    <name evidence="10" type="ORF">M947_11545</name>
</gene>
<dbReference type="EMBL" id="AUPZ01000022">
    <property type="protein sequence ID" value="EQB34324.1"/>
    <property type="molecule type" value="Genomic_DNA"/>
</dbReference>
<evidence type="ECO:0000259" key="9">
    <source>
        <dbReference type="Pfam" id="PF13720"/>
    </source>
</evidence>
<evidence type="ECO:0000313" key="10">
    <source>
        <dbReference type="EMBL" id="EQB34324.1"/>
    </source>
</evidence>
<comment type="caution">
    <text evidence="10">The sequence shown here is derived from an EMBL/GenBank/DDBJ whole genome shotgun (WGS) entry which is preliminary data.</text>
</comment>
<keyword evidence="3 8" id="KW-0441">Lipid A biosynthesis</keyword>
<keyword evidence="11" id="KW-1185">Reference proteome</keyword>
<protein>
    <recommendedName>
        <fullName evidence="8">Acyl-[acyl-carrier-protein]--UDP-N-acetylglucosamine O-acyltransferase</fullName>
        <shortName evidence="8">UDP-N-acetylglucosamine acyltransferase</shortName>
        <ecNumber evidence="8">2.3.1.129</ecNumber>
    </recommendedName>
</protein>
<keyword evidence="7 8" id="KW-0012">Acyltransferase</keyword>
<dbReference type="Gene3D" id="2.160.10.10">
    <property type="entry name" value="Hexapeptide repeat proteins"/>
    <property type="match status" value="1"/>
</dbReference>
<evidence type="ECO:0000256" key="8">
    <source>
        <dbReference type="HAMAP-Rule" id="MF_00387"/>
    </source>
</evidence>
<comment type="pathway">
    <text evidence="8">Glycolipid biosynthesis; lipid IV(A) biosynthesis; lipid IV(A) from (3R)-3-hydroxytetradecanoyl-[acyl-carrier-protein] and UDP-N-acetyl-alpha-D-glucosamine: step 1/6.</text>
</comment>
<comment type="subunit">
    <text evidence="8">Homotrimer.</text>
</comment>
<comment type="subcellular location">
    <subcellularLocation>
        <location evidence="8">Cytoplasm</location>
    </subcellularLocation>
</comment>
<name>T0KC65_9BACT</name>
<evidence type="ECO:0000256" key="2">
    <source>
        <dbReference type="ARBA" id="ARBA00022516"/>
    </source>
</evidence>
<dbReference type="InterPro" id="IPR037157">
    <property type="entry name" value="Acetyltransf_C_sf"/>
</dbReference>
<dbReference type="InterPro" id="IPR029098">
    <property type="entry name" value="Acetyltransf_C"/>
</dbReference>
<dbReference type="CDD" id="cd03351">
    <property type="entry name" value="LbH_UDP-GlcNAc_AT"/>
    <property type="match status" value="1"/>
</dbReference>
<dbReference type="STRING" id="1172190.M947_11545"/>
<dbReference type="Gene3D" id="1.20.1180.10">
    <property type="entry name" value="Udp N-acetylglucosamine O-acyltransferase, C-terminal domain"/>
    <property type="match status" value="1"/>
</dbReference>
<evidence type="ECO:0000256" key="1">
    <source>
        <dbReference type="ARBA" id="ARBA00022490"/>
    </source>
</evidence>
<accession>T0KC65</accession>
<dbReference type="PROSITE" id="PS00101">
    <property type="entry name" value="HEXAPEP_TRANSFERASES"/>
    <property type="match status" value="1"/>
</dbReference>
<comment type="similarity">
    <text evidence="8">Belongs to the transferase hexapeptide repeat family. LpxA subfamily.</text>
</comment>
<keyword evidence="2 8" id="KW-0444">Lipid biosynthesis</keyword>
<evidence type="ECO:0000256" key="4">
    <source>
        <dbReference type="ARBA" id="ARBA00022679"/>
    </source>
</evidence>
<dbReference type="PATRIC" id="fig|1172190.3.peg.2226"/>
<comment type="function">
    <text evidence="8">Involved in the biosynthesis of lipid A, a phosphorylated glycolipid that anchors the lipopolysaccharide to the outer membrane of the cell.</text>
</comment>
<evidence type="ECO:0000256" key="6">
    <source>
        <dbReference type="ARBA" id="ARBA00023098"/>
    </source>
</evidence>
<dbReference type="GO" id="GO:0016020">
    <property type="term" value="C:membrane"/>
    <property type="evidence" value="ECO:0007669"/>
    <property type="project" value="GOC"/>
</dbReference>
<evidence type="ECO:0000256" key="5">
    <source>
        <dbReference type="ARBA" id="ARBA00022737"/>
    </source>
</evidence>
<dbReference type="EC" id="2.3.1.129" evidence="8"/>
<dbReference type="InterPro" id="IPR011004">
    <property type="entry name" value="Trimer_LpxA-like_sf"/>
</dbReference>
<organism evidence="10 11">
    <name type="scientific">Sulfurimonas hongkongensis</name>
    <dbReference type="NCBI Taxonomy" id="1172190"/>
    <lineage>
        <taxon>Bacteria</taxon>
        <taxon>Pseudomonadati</taxon>
        <taxon>Campylobacterota</taxon>
        <taxon>Epsilonproteobacteria</taxon>
        <taxon>Campylobacterales</taxon>
        <taxon>Sulfurimonadaceae</taxon>
        <taxon>Sulfurimonas</taxon>
    </lineage>
</organism>
<dbReference type="OrthoDB" id="9807278at2"/>
<keyword evidence="1 8" id="KW-0963">Cytoplasm</keyword>
<reference evidence="10 11" key="1">
    <citation type="submission" date="2013-07" db="EMBL/GenBank/DDBJ databases">
        <title>Sulfurimonas hongkongensis AST-10 Genome Sequencing.</title>
        <authorList>
            <person name="Cai L."/>
            <person name="Zhang T."/>
        </authorList>
    </citation>
    <scope>NUCLEOTIDE SEQUENCE [LARGE SCALE GENOMIC DNA]</scope>
    <source>
        <strain evidence="10 11">AST-10</strain>
    </source>
</reference>
<dbReference type="GO" id="GO:0009245">
    <property type="term" value="P:lipid A biosynthetic process"/>
    <property type="evidence" value="ECO:0007669"/>
    <property type="project" value="UniProtKB-UniRule"/>
</dbReference>
<dbReference type="InterPro" id="IPR001451">
    <property type="entry name" value="Hexapep"/>
</dbReference>
<dbReference type="NCBIfam" id="TIGR01852">
    <property type="entry name" value="lipid_A_lpxA"/>
    <property type="match status" value="1"/>
</dbReference>
<sequence>MSNNKISPHAIIEDGAKIGKDVEIGAFCFISKDVIIGDGTKIAQNSCIYGKTTIGKNNTIFSHSVIGSIPQDLKYDGEEVELIIGDNNKIREFTLFNPGTKGGGGKTIIGNHNLFMGYVHLGHDVIIGNHCILANAATLAGHVEVGDYAVIGGMTPIHQFVHIGDYAMIGGASALAQDVPPFCMAEGNRATLRGLNLTGLRRSLDREDINELKSAYRDLFESGKPLKESASELIEITQNHYVNDLCDFVLKTKRGIPFERRSDAQRKK</sequence>